<sequence length="120" mass="13613">MSGGMRQRVQLARTLACEPRVMLMDEPFGALDAQTRLDMQQLLVSVWKAQQMTILFVTHDVDEALLLADRVVLLSHRPATVADIITIDQPRSAEAQFHEDYQRRRRSILDFLGHSPAQSA</sequence>
<evidence type="ECO:0000313" key="3">
    <source>
        <dbReference type="EMBL" id="MCZ8382225.1"/>
    </source>
</evidence>
<accession>A0ABT4Q066</accession>
<comment type="caution">
    <text evidence="3">The sequence shown here is derived from an EMBL/GenBank/DDBJ whole genome shotgun (WGS) entry which is preliminary data.</text>
</comment>
<evidence type="ECO:0000259" key="2">
    <source>
        <dbReference type="Pfam" id="PF00005"/>
    </source>
</evidence>
<keyword evidence="3" id="KW-0547">Nucleotide-binding</keyword>
<dbReference type="PANTHER" id="PTHR42788">
    <property type="entry name" value="TAURINE IMPORT ATP-BINDING PROTEIN-RELATED"/>
    <property type="match status" value="1"/>
</dbReference>
<feature type="domain" description="ABC transporter" evidence="2">
    <location>
        <begin position="1"/>
        <end position="28"/>
    </location>
</feature>
<dbReference type="InterPro" id="IPR027417">
    <property type="entry name" value="P-loop_NTPase"/>
</dbReference>
<keyword evidence="3" id="KW-0067">ATP-binding</keyword>
<dbReference type="Gene3D" id="3.40.50.300">
    <property type="entry name" value="P-loop containing nucleotide triphosphate hydrolases"/>
    <property type="match status" value="1"/>
</dbReference>
<evidence type="ECO:0000256" key="1">
    <source>
        <dbReference type="ARBA" id="ARBA00022448"/>
    </source>
</evidence>
<dbReference type="InterPro" id="IPR050166">
    <property type="entry name" value="ABC_transporter_ATP-bind"/>
</dbReference>
<dbReference type="EMBL" id="JAPZPY010000016">
    <property type="protein sequence ID" value="MCZ8382225.1"/>
    <property type="molecule type" value="Genomic_DNA"/>
</dbReference>
<organism evidence="3 4">
    <name type="scientific">Mycobacterium hippophais</name>
    <dbReference type="NCBI Taxonomy" id="3016340"/>
    <lineage>
        <taxon>Bacteria</taxon>
        <taxon>Bacillati</taxon>
        <taxon>Actinomycetota</taxon>
        <taxon>Actinomycetes</taxon>
        <taxon>Mycobacteriales</taxon>
        <taxon>Mycobacteriaceae</taxon>
        <taxon>Mycobacterium</taxon>
    </lineage>
</organism>
<dbReference type="Pfam" id="PF00005">
    <property type="entry name" value="ABC_tran"/>
    <property type="match status" value="1"/>
</dbReference>
<name>A0ABT4Q066_9MYCO</name>
<reference evidence="3" key="1">
    <citation type="submission" date="2022-12" db="EMBL/GenBank/DDBJ databases">
        <authorList>
            <person name="Deng Y."/>
            <person name="Zhang Y.-Q."/>
        </authorList>
    </citation>
    <scope>NUCLEOTIDE SEQUENCE</scope>
    <source>
        <strain evidence="3">CPCC 205372</strain>
    </source>
</reference>
<dbReference type="Proteomes" id="UP001142153">
    <property type="component" value="Unassembled WGS sequence"/>
</dbReference>
<gene>
    <name evidence="3" type="ORF">O6P37_25470</name>
</gene>
<dbReference type="GO" id="GO:0005524">
    <property type="term" value="F:ATP binding"/>
    <property type="evidence" value="ECO:0007669"/>
    <property type="project" value="UniProtKB-KW"/>
</dbReference>
<evidence type="ECO:0000313" key="4">
    <source>
        <dbReference type="Proteomes" id="UP001142153"/>
    </source>
</evidence>
<dbReference type="PANTHER" id="PTHR42788:SF13">
    <property type="entry name" value="ALIPHATIC SULFONATES IMPORT ATP-BINDING PROTEIN SSUB"/>
    <property type="match status" value="1"/>
</dbReference>
<proteinExistence type="predicted"/>
<keyword evidence="1" id="KW-0813">Transport</keyword>
<protein>
    <submittedName>
        <fullName evidence="3">ATP-binding cassette domain-containing protein</fullName>
    </submittedName>
</protein>
<dbReference type="InterPro" id="IPR003439">
    <property type="entry name" value="ABC_transporter-like_ATP-bd"/>
</dbReference>
<dbReference type="SUPFAM" id="SSF52540">
    <property type="entry name" value="P-loop containing nucleoside triphosphate hydrolases"/>
    <property type="match status" value="1"/>
</dbReference>
<keyword evidence="4" id="KW-1185">Reference proteome</keyword>